<organism evidence="1 2">
    <name type="scientific">Fannyhessea vaginae DSM 15829</name>
    <dbReference type="NCBI Taxonomy" id="525256"/>
    <lineage>
        <taxon>Bacteria</taxon>
        <taxon>Bacillati</taxon>
        <taxon>Actinomycetota</taxon>
        <taxon>Coriobacteriia</taxon>
        <taxon>Coriobacteriales</taxon>
        <taxon>Atopobiaceae</taxon>
        <taxon>Fannyhessea</taxon>
    </lineage>
</organism>
<evidence type="ECO:0000313" key="1">
    <source>
        <dbReference type="EMBL" id="EGF23016.1"/>
    </source>
</evidence>
<dbReference type="SUPFAM" id="SSF48371">
    <property type="entry name" value="ARM repeat"/>
    <property type="match status" value="1"/>
</dbReference>
<comment type="caution">
    <text evidence="1">The sequence shown here is derived from an EMBL/GenBank/DDBJ whole genome shotgun (WGS) entry which is preliminary data.</text>
</comment>
<sequence>MEIYMQKDGLLKDVHAKILRDIRPYQSERLARFNAKLVPHTNPQTILGIRTPLLRTYANKVNKKLRGEFLQALPHPYLEMNMLHMIMLNNETHFETWTDRMGLFIPFCTNWMVTDCTAPKMLKINSWNYAKQALEWLQKDDPWGKRIALVLLIKLVGCSKLTQHEKLASLDIIAHLPHDMPYYVQMGAAWYIQTLYKKDPSSISNYLATNTHLDTRIKKRSMQKIREGKQIITGEDIRKSV</sequence>
<dbReference type="PANTHER" id="PTHR34070">
    <property type="entry name" value="ARMADILLO-TYPE FOLD"/>
    <property type="match status" value="1"/>
</dbReference>
<dbReference type="Pfam" id="PF08713">
    <property type="entry name" value="DNA_alkylation"/>
    <property type="match status" value="1"/>
</dbReference>
<dbReference type="PANTHER" id="PTHR34070:SF1">
    <property type="entry name" value="DNA ALKYLATION REPAIR PROTEIN"/>
    <property type="match status" value="1"/>
</dbReference>
<dbReference type="CDD" id="cd06561">
    <property type="entry name" value="AlkD_like"/>
    <property type="match status" value="1"/>
</dbReference>
<dbReference type="InterPro" id="IPR014825">
    <property type="entry name" value="DNA_alkylation"/>
</dbReference>
<keyword evidence="2" id="KW-1185">Reference proteome</keyword>
<evidence type="ECO:0008006" key="3">
    <source>
        <dbReference type="Google" id="ProtNLM"/>
    </source>
</evidence>
<proteinExistence type="predicted"/>
<name>F1T6B1_9ACTN</name>
<dbReference type="EMBL" id="ACGK02000002">
    <property type="protein sequence ID" value="EGF23016.1"/>
    <property type="molecule type" value="Genomic_DNA"/>
</dbReference>
<dbReference type="eggNOG" id="COG4912">
    <property type="taxonomic scope" value="Bacteria"/>
</dbReference>
<dbReference type="Gene3D" id="1.25.10.90">
    <property type="match status" value="1"/>
</dbReference>
<accession>F1T6B1</accession>
<protein>
    <recommendedName>
        <fullName evidence="3">DNA alkylation repair protein</fullName>
    </recommendedName>
</protein>
<dbReference type="Proteomes" id="UP000005947">
    <property type="component" value="Unassembled WGS sequence"/>
</dbReference>
<gene>
    <name evidence="1" type="ORF">HMPREF0091_11011</name>
</gene>
<dbReference type="AlphaFoldDB" id="F1T6B1"/>
<evidence type="ECO:0000313" key="2">
    <source>
        <dbReference type="Proteomes" id="UP000005947"/>
    </source>
</evidence>
<dbReference type="InterPro" id="IPR016024">
    <property type="entry name" value="ARM-type_fold"/>
</dbReference>
<reference evidence="1 2" key="1">
    <citation type="submission" date="2011-02" db="EMBL/GenBank/DDBJ databases">
        <authorList>
            <person name="Muzny D."/>
            <person name="Qin X."/>
            <person name="Buhay C."/>
            <person name="Dugan-Rocha S."/>
            <person name="Ding Y."/>
            <person name="Chen G."/>
            <person name="Hawes A."/>
            <person name="Holder M."/>
            <person name="Jhangiani S."/>
            <person name="Johnson A."/>
            <person name="Khan Z."/>
            <person name="Li Z."/>
            <person name="Liu W."/>
            <person name="Liu X."/>
            <person name="Perez L."/>
            <person name="Shen H."/>
            <person name="Wang Q."/>
            <person name="Watt J."/>
            <person name="Xi L."/>
            <person name="Xin Y."/>
            <person name="Zhou J."/>
            <person name="Deng J."/>
            <person name="Jiang H."/>
            <person name="Liu Y."/>
            <person name="Qu J."/>
            <person name="Song X.-Z."/>
            <person name="Zhang L."/>
            <person name="Villasana D."/>
            <person name="Johnson A."/>
            <person name="Liu J."/>
            <person name="Liyanage D."/>
            <person name="Lorensuhewa L."/>
            <person name="Robinson T."/>
            <person name="Song A."/>
            <person name="Song B.-B."/>
            <person name="Dinh H."/>
            <person name="Thornton R."/>
            <person name="Coyle M."/>
            <person name="Francisco L."/>
            <person name="Jackson L."/>
            <person name="Javaid M."/>
            <person name="Korchina V."/>
            <person name="Kovar C."/>
            <person name="Mata R."/>
            <person name="Mathew T."/>
            <person name="Ngo R."/>
            <person name="Nguyen L."/>
            <person name="Nguyen N."/>
            <person name="Okwuonu G."/>
            <person name="Ongeri F."/>
            <person name="Pham C."/>
            <person name="Simmons D."/>
            <person name="Wilczek-Boney K."/>
            <person name="Hale W."/>
            <person name="Jakkamsetti A."/>
            <person name="Pham P."/>
            <person name="Ruth R."/>
            <person name="San Lucas F."/>
            <person name="Warren J."/>
            <person name="Zhang J."/>
            <person name="Zhao Z."/>
            <person name="Zhou C."/>
            <person name="Zhu D."/>
            <person name="Lee S."/>
            <person name="Bess C."/>
            <person name="Blankenburg K."/>
            <person name="Forbes L."/>
            <person name="Fu Q."/>
            <person name="Gubbala S."/>
            <person name="Hirani K."/>
            <person name="Jayaseelan J.C."/>
            <person name="Lara F."/>
            <person name="Munidasa M."/>
            <person name="Palculict T."/>
            <person name="Patil S."/>
            <person name="Pu L.-L."/>
            <person name="Saada N."/>
            <person name="Tang L."/>
            <person name="Weissenberger G."/>
            <person name="Zhu Y."/>
            <person name="Hemphill L."/>
            <person name="Shang Y."/>
            <person name="Youmans B."/>
            <person name="Ayvaz T."/>
            <person name="Ross M."/>
            <person name="Santibanez J."/>
            <person name="Aqrawi P."/>
            <person name="Gross S."/>
            <person name="Joshi V."/>
            <person name="Fowler G."/>
            <person name="Nazareth L."/>
            <person name="Reid J."/>
            <person name="Worley K."/>
            <person name="Petrosino J."/>
            <person name="Highlander S."/>
            <person name="Gibbs R."/>
        </authorList>
    </citation>
    <scope>NUCLEOTIDE SEQUENCE [LARGE SCALE GENOMIC DNA]</scope>
    <source>
        <strain evidence="1 2">DSM 15829</strain>
    </source>
</reference>